<sequence>MSIDTILFDLDGTLINTNELIIESFLYTLEQYKPGEYKREDVISFIGPPLVDSFQQVEPSKVDEMVQTYRAYNHKHHDQLVTEYEGVYEALEKLSKEGYKLAVVTTKIKDTAYMGLKLTGLDAFFDVVVGLDDVSKSKPDPEPLDLALEKLGSSRERAMMVGDSQYDVLAGKNAGIPTAAVAWSIKGEDFIRSLEPTYMLNDMRDLLEILGGVTNK</sequence>
<protein>
    <recommendedName>
        <fullName evidence="3">Pyrophosphatase PpaX</fullName>
        <ecNumber evidence="3">3.6.1.1</ecNumber>
    </recommendedName>
</protein>
<dbReference type="Proteomes" id="UP000075806">
    <property type="component" value="Unassembled WGS sequence"/>
</dbReference>
<dbReference type="GO" id="GO:0000287">
    <property type="term" value="F:magnesium ion binding"/>
    <property type="evidence" value="ECO:0007669"/>
    <property type="project" value="UniProtKB-UniRule"/>
</dbReference>
<keyword evidence="2 3" id="KW-0460">Magnesium</keyword>
<name>A0A161PIZ9_9BACI</name>
<dbReference type="GO" id="GO:0008967">
    <property type="term" value="F:phosphoglycolate phosphatase activity"/>
    <property type="evidence" value="ECO:0007669"/>
    <property type="project" value="TreeGrafter"/>
</dbReference>
<dbReference type="Gene3D" id="3.40.50.1000">
    <property type="entry name" value="HAD superfamily/HAD-like"/>
    <property type="match status" value="1"/>
</dbReference>
<dbReference type="GO" id="GO:0006281">
    <property type="term" value="P:DNA repair"/>
    <property type="evidence" value="ECO:0007669"/>
    <property type="project" value="TreeGrafter"/>
</dbReference>
<dbReference type="InterPro" id="IPR050155">
    <property type="entry name" value="HAD-like_hydrolase_sf"/>
</dbReference>
<dbReference type="PANTHER" id="PTHR43434:SF26">
    <property type="entry name" value="PYROPHOSPHATASE PPAX"/>
    <property type="match status" value="1"/>
</dbReference>
<comment type="catalytic activity">
    <reaction evidence="3">
        <text>diphosphate + H2O = 2 phosphate + H(+)</text>
        <dbReference type="Rhea" id="RHEA:24576"/>
        <dbReference type="ChEBI" id="CHEBI:15377"/>
        <dbReference type="ChEBI" id="CHEBI:15378"/>
        <dbReference type="ChEBI" id="CHEBI:33019"/>
        <dbReference type="ChEBI" id="CHEBI:43474"/>
        <dbReference type="EC" id="3.6.1.1"/>
    </reaction>
</comment>
<dbReference type="FunFam" id="3.40.50.1000:FF:000022">
    <property type="entry name" value="Phosphoglycolate phosphatase"/>
    <property type="match status" value="1"/>
</dbReference>
<dbReference type="SFLD" id="SFLDS00003">
    <property type="entry name" value="Haloacid_Dehalogenase"/>
    <property type="match status" value="1"/>
</dbReference>
<feature type="active site" description="Nucleophile" evidence="3">
    <location>
        <position position="9"/>
    </location>
</feature>
<keyword evidence="5" id="KW-1185">Reference proteome</keyword>
<dbReference type="Pfam" id="PF13419">
    <property type="entry name" value="HAD_2"/>
    <property type="match status" value="1"/>
</dbReference>
<accession>A0A161PIZ9</accession>
<dbReference type="NCBIfam" id="TIGR01549">
    <property type="entry name" value="HAD-SF-IA-v1"/>
    <property type="match status" value="1"/>
</dbReference>
<evidence type="ECO:0000313" key="5">
    <source>
        <dbReference type="Proteomes" id="UP000075806"/>
    </source>
</evidence>
<dbReference type="Gene3D" id="1.10.150.240">
    <property type="entry name" value="Putative phosphatase, domain 2"/>
    <property type="match status" value="1"/>
</dbReference>
<evidence type="ECO:0000256" key="2">
    <source>
        <dbReference type="ARBA" id="ARBA00022842"/>
    </source>
</evidence>
<dbReference type="AlphaFoldDB" id="A0A161PIZ9"/>
<dbReference type="PRINTS" id="PR00413">
    <property type="entry name" value="HADHALOGNASE"/>
</dbReference>
<gene>
    <name evidence="3" type="primary">ppaX</name>
    <name evidence="4" type="ORF">AZF04_16145</name>
</gene>
<dbReference type="SFLD" id="SFLDG01135">
    <property type="entry name" value="C1.5.6:_HAD__Beta-PGM__Phospha"/>
    <property type="match status" value="1"/>
</dbReference>
<dbReference type="EC" id="3.6.1.1" evidence="3"/>
<comment type="function">
    <text evidence="3">Hydrolyzes pyrophosphate formed during P-Ser-HPr dephosphorylation by HPrK/P. Might play a role in controlling the intracellular pyrophosphate pool.</text>
</comment>
<dbReference type="InterPro" id="IPR036412">
    <property type="entry name" value="HAD-like_sf"/>
</dbReference>
<dbReference type="NCBIfam" id="TIGR01509">
    <property type="entry name" value="HAD-SF-IA-v3"/>
    <property type="match status" value="1"/>
</dbReference>
<dbReference type="RefSeq" id="WP_061947805.1">
    <property type="nucleotide sequence ID" value="NZ_LTAO01000005.1"/>
</dbReference>
<dbReference type="InterPro" id="IPR023214">
    <property type="entry name" value="HAD_sf"/>
</dbReference>
<dbReference type="InterPro" id="IPR023198">
    <property type="entry name" value="PGP-like_dom2"/>
</dbReference>
<dbReference type="InterPro" id="IPR023733">
    <property type="entry name" value="Pyrophosphatase_Ppax"/>
</dbReference>
<evidence type="ECO:0000256" key="1">
    <source>
        <dbReference type="ARBA" id="ARBA00022801"/>
    </source>
</evidence>
<dbReference type="OrthoDB" id="9807630at2"/>
<comment type="caution">
    <text evidence="4">The sequence shown here is derived from an EMBL/GenBank/DDBJ whole genome shotgun (WGS) entry which is preliminary data.</text>
</comment>
<dbReference type="STRING" id="519424.AZF04_16145"/>
<dbReference type="InterPro" id="IPR006439">
    <property type="entry name" value="HAD-SF_hydro_IA"/>
</dbReference>
<comment type="similarity">
    <text evidence="3">Belongs to the HAD-like hydrolase superfamily. PpaX family.</text>
</comment>
<dbReference type="CDD" id="cd02616">
    <property type="entry name" value="HAD_PPase"/>
    <property type="match status" value="1"/>
</dbReference>
<dbReference type="InterPro" id="IPR041492">
    <property type="entry name" value="HAD_2"/>
</dbReference>
<dbReference type="EMBL" id="LTAO01000005">
    <property type="protein sequence ID" value="KYG33750.1"/>
    <property type="molecule type" value="Genomic_DNA"/>
</dbReference>
<dbReference type="HAMAP" id="MF_01250">
    <property type="entry name" value="Pyrophosphat_PpaX"/>
    <property type="match status" value="1"/>
</dbReference>
<dbReference type="SUPFAM" id="SSF56784">
    <property type="entry name" value="HAD-like"/>
    <property type="match status" value="1"/>
</dbReference>
<dbReference type="PANTHER" id="PTHR43434">
    <property type="entry name" value="PHOSPHOGLYCOLATE PHOSPHATASE"/>
    <property type="match status" value="1"/>
</dbReference>
<evidence type="ECO:0000256" key="3">
    <source>
        <dbReference type="HAMAP-Rule" id="MF_01250"/>
    </source>
</evidence>
<proteinExistence type="inferred from homology"/>
<comment type="cofactor">
    <cofactor evidence="3">
        <name>Mg(2+)</name>
        <dbReference type="ChEBI" id="CHEBI:18420"/>
    </cofactor>
</comment>
<organism evidence="4 5">
    <name type="scientific">Alkalihalobacillus trypoxylicola</name>
    <dbReference type="NCBI Taxonomy" id="519424"/>
    <lineage>
        <taxon>Bacteria</taxon>
        <taxon>Bacillati</taxon>
        <taxon>Bacillota</taxon>
        <taxon>Bacilli</taxon>
        <taxon>Bacillales</taxon>
        <taxon>Bacillaceae</taxon>
        <taxon>Alkalihalobacillus</taxon>
    </lineage>
</organism>
<dbReference type="GO" id="GO:0004427">
    <property type="term" value="F:inorganic diphosphate phosphatase activity"/>
    <property type="evidence" value="ECO:0007669"/>
    <property type="project" value="UniProtKB-UniRule"/>
</dbReference>
<evidence type="ECO:0000313" key="4">
    <source>
        <dbReference type="EMBL" id="KYG33750.1"/>
    </source>
</evidence>
<dbReference type="SFLD" id="SFLDG01129">
    <property type="entry name" value="C1.5:_HAD__Beta-PGM__Phosphata"/>
    <property type="match status" value="1"/>
</dbReference>
<reference evidence="4" key="1">
    <citation type="submission" date="2016-02" db="EMBL/GenBank/DDBJ databases">
        <title>Genome sequence of Bacillus trypoxylicola KCTC 13244(T).</title>
        <authorList>
            <person name="Jeong H."/>
            <person name="Park S.-H."/>
            <person name="Choi S.-K."/>
        </authorList>
    </citation>
    <scope>NUCLEOTIDE SEQUENCE [LARGE SCALE GENOMIC DNA]</scope>
    <source>
        <strain evidence="4">KCTC 13244</strain>
    </source>
</reference>
<dbReference type="NCBIfam" id="NF009804">
    <property type="entry name" value="PRK13288.1"/>
    <property type="match status" value="1"/>
</dbReference>
<dbReference type="GO" id="GO:0005829">
    <property type="term" value="C:cytosol"/>
    <property type="evidence" value="ECO:0007669"/>
    <property type="project" value="TreeGrafter"/>
</dbReference>
<keyword evidence="1 3" id="KW-0378">Hydrolase</keyword>